<evidence type="ECO:0000256" key="2">
    <source>
        <dbReference type="ARBA" id="ARBA00009463"/>
    </source>
</evidence>
<organism evidence="4 5">
    <name type="scientific">Streptomyces beijiangensis</name>
    <dbReference type="NCBI Taxonomy" id="163361"/>
    <lineage>
        <taxon>Bacteria</taxon>
        <taxon>Bacillati</taxon>
        <taxon>Actinomycetota</taxon>
        <taxon>Actinomycetes</taxon>
        <taxon>Kitasatosporales</taxon>
        <taxon>Streptomycetaceae</taxon>
        <taxon>Streptomyces</taxon>
    </lineage>
</organism>
<feature type="non-terminal residue" evidence="4">
    <location>
        <position position="95"/>
    </location>
</feature>
<sequence>ARARAVVERLGKQAVECGDRTGFIVNALLFPYLNRALDLLDAGEATVATLDLALKSVGGQPLGPVRLLDTVGTDVALEVQRRLHEDPRLKAQAPV</sequence>
<dbReference type="InterPro" id="IPR006108">
    <property type="entry name" value="3HC_DH_C"/>
</dbReference>
<dbReference type="InterPro" id="IPR008927">
    <property type="entry name" value="6-PGluconate_DH-like_C_sf"/>
</dbReference>
<dbReference type="EMBL" id="JAFLRJ010000977">
    <property type="protein sequence ID" value="MBO0517908.1"/>
    <property type="molecule type" value="Genomic_DNA"/>
</dbReference>
<dbReference type="Proteomes" id="UP000664167">
    <property type="component" value="Unassembled WGS sequence"/>
</dbReference>
<dbReference type="Gene3D" id="1.10.1040.10">
    <property type="entry name" value="N-(1-d-carboxylethyl)-l-norvaline Dehydrogenase, domain 2"/>
    <property type="match status" value="1"/>
</dbReference>
<feature type="non-terminal residue" evidence="4">
    <location>
        <position position="1"/>
    </location>
</feature>
<dbReference type="GO" id="GO:0008691">
    <property type="term" value="F:3-hydroxybutyryl-CoA dehydrogenase activity"/>
    <property type="evidence" value="ECO:0007669"/>
    <property type="project" value="TreeGrafter"/>
</dbReference>
<evidence type="ECO:0000259" key="3">
    <source>
        <dbReference type="Pfam" id="PF00725"/>
    </source>
</evidence>
<dbReference type="AlphaFoldDB" id="A0A939JKS4"/>
<name>A0A939JKS4_9ACTN</name>
<protein>
    <submittedName>
        <fullName evidence="4">3-hydroxyacyl-CoA dehydrogenase family protein</fullName>
    </submittedName>
</protein>
<dbReference type="PANTHER" id="PTHR48075">
    <property type="entry name" value="3-HYDROXYACYL-COA DEHYDROGENASE FAMILY PROTEIN"/>
    <property type="match status" value="1"/>
</dbReference>
<reference evidence="4" key="1">
    <citation type="submission" date="2021-03" db="EMBL/GenBank/DDBJ databases">
        <title>Streptomyces poriferae sp. nov., a novel marine sponge-derived Actinobacteria species with anti-MRSA activity.</title>
        <authorList>
            <person name="Sandoval-Powers M."/>
            <person name="Kralova S."/>
            <person name="Nguyen G.-S."/>
            <person name="Fawwal D."/>
            <person name="Degnes K."/>
            <person name="Klinkenberg G."/>
            <person name="Sletta H."/>
            <person name="Wentzel A."/>
            <person name="Liles M.R."/>
        </authorList>
    </citation>
    <scope>NUCLEOTIDE SEQUENCE</scope>
    <source>
        <strain evidence="4">DSM 41794</strain>
    </source>
</reference>
<dbReference type="PANTHER" id="PTHR48075:SF9">
    <property type="entry name" value="3-HYDROXYBUTYRYL-COA DEHYDROGENASE"/>
    <property type="match status" value="1"/>
</dbReference>
<dbReference type="GO" id="GO:0006635">
    <property type="term" value="P:fatty acid beta-oxidation"/>
    <property type="evidence" value="ECO:0007669"/>
    <property type="project" value="TreeGrafter"/>
</dbReference>
<comment type="caution">
    <text evidence="4">The sequence shown here is derived from an EMBL/GenBank/DDBJ whole genome shotgun (WGS) entry which is preliminary data.</text>
</comment>
<evidence type="ECO:0000313" key="4">
    <source>
        <dbReference type="EMBL" id="MBO0517908.1"/>
    </source>
</evidence>
<keyword evidence="5" id="KW-1185">Reference proteome</keyword>
<evidence type="ECO:0000313" key="5">
    <source>
        <dbReference type="Proteomes" id="UP000664167"/>
    </source>
</evidence>
<feature type="domain" description="3-hydroxyacyl-CoA dehydrogenase C-terminal" evidence="3">
    <location>
        <begin position="22"/>
        <end position="86"/>
    </location>
</feature>
<proteinExistence type="inferred from homology"/>
<comment type="similarity">
    <text evidence="2">Belongs to the 3-hydroxyacyl-CoA dehydrogenase family.</text>
</comment>
<dbReference type="SUPFAM" id="SSF48179">
    <property type="entry name" value="6-phosphogluconate dehydrogenase C-terminal domain-like"/>
    <property type="match status" value="1"/>
</dbReference>
<comment type="pathway">
    <text evidence="1">Lipid metabolism; butanoate metabolism.</text>
</comment>
<accession>A0A939JKS4</accession>
<dbReference type="InterPro" id="IPR013328">
    <property type="entry name" value="6PGD_dom2"/>
</dbReference>
<dbReference type="Pfam" id="PF00725">
    <property type="entry name" value="3HCDH"/>
    <property type="match status" value="1"/>
</dbReference>
<dbReference type="RefSeq" id="WP_242553770.1">
    <property type="nucleotide sequence ID" value="NZ_JAFLRJ010000977.1"/>
</dbReference>
<gene>
    <name evidence="4" type="ORF">J0695_40160</name>
</gene>
<evidence type="ECO:0000256" key="1">
    <source>
        <dbReference type="ARBA" id="ARBA00005086"/>
    </source>
</evidence>